<dbReference type="GO" id="GO:0005524">
    <property type="term" value="F:ATP binding"/>
    <property type="evidence" value="ECO:0007669"/>
    <property type="project" value="UniProtKB-KW"/>
</dbReference>
<dbReference type="GO" id="GO:0003676">
    <property type="term" value="F:nucleic acid binding"/>
    <property type="evidence" value="ECO:0007669"/>
    <property type="project" value="InterPro"/>
</dbReference>
<dbReference type="PROSITE" id="PS51192">
    <property type="entry name" value="HELICASE_ATP_BIND_1"/>
    <property type="match status" value="1"/>
</dbReference>
<comment type="caution">
    <text evidence="8">The sequence shown here is derived from an EMBL/GenBank/DDBJ whole genome shotgun (WGS) entry which is preliminary data.</text>
</comment>
<keyword evidence="3" id="KW-0347">Helicase</keyword>
<dbReference type="Proteomes" id="UP000191522">
    <property type="component" value="Unassembled WGS sequence"/>
</dbReference>
<dbReference type="PANTHER" id="PTHR44533">
    <property type="entry name" value="DEAD/H RNA HELICASE, PUTATIVE-RELATED"/>
    <property type="match status" value="1"/>
</dbReference>
<dbReference type="CDD" id="cd18025">
    <property type="entry name" value="DEXHc_DDX60"/>
    <property type="match status" value="1"/>
</dbReference>
<feature type="region of interest" description="Disordered" evidence="5">
    <location>
        <begin position="598"/>
        <end position="640"/>
    </location>
</feature>
<feature type="region of interest" description="Disordered" evidence="5">
    <location>
        <begin position="1792"/>
        <end position="1830"/>
    </location>
</feature>
<dbReference type="GO" id="GO:0016787">
    <property type="term" value="F:hydrolase activity"/>
    <property type="evidence" value="ECO:0007669"/>
    <property type="project" value="UniProtKB-KW"/>
</dbReference>
<evidence type="ECO:0008006" key="10">
    <source>
        <dbReference type="Google" id="ProtNLM"/>
    </source>
</evidence>
<evidence type="ECO:0000259" key="6">
    <source>
        <dbReference type="PROSITE" id="PS51192"/>
    </source>
</evidence>
<organism evidence="8 9">
    <name type="scientific">Penicillium decumbens</name>
    <dbReference type="NCBI Taxonomy" id="69771"/>
    <lineage>
        <taxon>Eukaryota</taxon>
        <taxon>Fungi</taxon>
        <taxon>Dikarya</taxon>
        <taxon>Ascomycota</taxon>
        <taxon>Pezizomycotina</taxon>
        <taxon>Eurotiomycetes</taxon>
        <taxon>Eurotiomycetidae</taxon>
        <taxon>Eurotiales</taxon>
        <taxon>Aspergillaceae</taxon>
        <taxon>Penicillium</taxon>
    </lineage>
</organism>
<dbReference type="PROSITE" id="PS51194">
    <property type="entry name" value="HELICASE_CTER"/>
    <property type="match status" value="1"/>
</dbReference>
<keyword evidence="9" id="KW-1185">Reference proteome</keyword>
<reference evidence="9" key="1">
    <citation type="journal article" date="2017" name="Nat. Microbiol.">
        <title>Global analysis of biosynthetic gene clusters reveals vast potential of secondary metabolite production in Penicillium species.</title>
        <authorList>
            <person name="Nielsen J.C."/>
            <person name="Grijseels S."/>
            <person name="Prigent S."/>
            <person name="Ji B."/>
            <person name="Dainat J."/>
            <person name="Nielsen K.F."/>
            <person name="Frisvad J.C."/>
            <person name="Workman M."/>
            <person name="Nielsen J."/>
        </authorList>
    </citation>
    <scope>NUCLEOTIDE SEQUENCE [LARGE SCALE GENOMIC DNA]</scope>
    <source>
        <strain evidence="9">IBT 11843</strain>
    </source>
</reference>
<dbReference type="InterPro" id="IPR059032">
    <property type="entry name" value="WHD_DDX60"/>
</dbReference>
<keyword evidence="2" id="KW-0378">Hydrolase</keyword>
<dbReference type="SMART" id="SM00490">
    <property type="entry name" value="HELICc"/>
    <property type="match status" value="1"/>
</dbReference>
<dbReference type="PANTHER" id="PTHR44533:SF4">
    <property type="entry name" value="DEAD_H RNA HELICASE, PUTATIVE-RELATED"/>
    <property type="match status" value="1"/>
</dbReference>
<feature type="compositionally biased region" description="Basic and acidic residues" evidence="5">
    <location>
        <begin position="212"/>
        <end position="221"/>
    </location>
</feature>
<dbReference type="FunFam" id="3.40.50.300:FF:001039">
    <property type="entry name" value="ATP-dependent RNA helicase DDX60"/>
    <property type="match status" value="1"/>
</dbReference>
<dbReference type="OMA" id="GYFHRLC"/>
<feature type="compositionally biased region" description="Basic and acidic residues" evidence="5">
    <location>
        <begin position="1270"/>
        <end position="1285"/>
    </location>
</feature>
<protein>
    <recommendedName>
        <fullName evidence="10">Helicase ATP-binding domain-containing protein</fullName>
    </recommendedName>
</protein>
<evidence type="ECO:0000256" key="2">
    <source>
        <dbReference type="ARBA" id="ARBA00022801"/>
    </source>
</evidence>
<dbReference type="Pfam" id="PF00270">
    <property type="entry name" value="DEAD"/>
    <property type="match status" value="1"/>
</dbReference>
<evidence type="ECO:0000259" key="7">
    <source>
        <dbReference type="PROSITE" id="PS51194"/>
    </source>
</evidence>
<dbReference type="Pfam" id="PF23002">
    <property type="entry name" value="PIN-like_DDX60"/>
    <property type="match status" value="1"/>
</dbReference>
<dbReference type="Pfam" id="PF26076">
    <property type="entry name" value="WHD_DDX60"/>
    <property type="match status" value="1"/>
</dbReference>
<feature type="domain" description="Helicase ATP-binding" evidence="6">
    <location>
        <begin position="833"/>
        <end position="1004"/>
    </location>
</feature>
<name>A0A1V6PCW4_PENDC</name>
<dbReference type="InterPro" id="IPR055124">
    <property type="entry name" value="PIN-like_DDX60"/>
</dbReference>
<dbReference type="EMBL" id="MDYL01000011">
    <property type="protein sequence ID" value="OQD74366.1"/>
    <property type="molecule type" value="Genomic_DNA"/>
</dbReference>
<evidence type="ECO:0000313" key="9">
    <source>
        <dbReference type="Proteomes" id="UP000191522"/>
    </source>
</evidence>
<dbReference type="Gene3D" id="3.40.50.300">
    <property type="entry name" value="P-loop containing nucleotide triphosphate hydrolases"/>
    <property type="match status" value="2"/>
</dbReference>
<dbReference type="SMART" id="SM00487">
    <property type="entry name" value="DEXDc"/>
    <property type="match status" value="1"/>
</dbReference>
<dbReference type="STRING" id="69771.A0A1V6PCW4"/>
<dbReference type="GO" id="GO:0005737">
    <property type="term" value="C:cytoplasm"/>
    <property type="evidence" value="ECO:0007669"/>
    <property type="project" value="TreeGrafter"/>
</dbReference>
<dbReference type="InterPro" id="IPR011545">
    <property type="entry name" value="DEAD/DEAH_box_helicase_dom"/>
</dbReference>
<evidence type="ECO:0000256" key="5">
    <source>
        <dbReference type="SAM" id="MobiDB-lite"/>
    </source>
</evidence>
<keyword evidence="4" id="KW-0067">ATP-binding</keyword>
<dbReference type="GO" id="GO:0004386">
    <property type="term" value="F:helicase activity"/>
    <property type="evidence" value="ECO:0007669"/>
    <property type="project" value="UniProtKB-KW"/>
</dbReference>
<feature type="compositionally biased region" description="Basic and acidic residues" evidence="5">
    <location>
        <begin position="1248"/>
        <end position="1260"/>
    </location>
</feature>
<evidence type="ECO:0000313" key="8">
    <source>
        <dbReference type="EMBL" id="OQD74366.1"/>
    </source>
</evidence>
<dbReference type="SUPFAM" id="SSF52540">
    <property type="entry name" value="P-loop containing nucleoside triphosphate hydrolases"/>
    <property type="match status" value="1"/>
</dbReference>
<dbReference type="InterPro" id="IPR027417">
    <property type="entry name" value="P-loop_NTPase"/>
</dbReference>
<accession>A0A1V6PCW4</accession>
<dbReference type="OrthoDB" id="2320933at2759"/>
<evidence type="ECO:0000256" key="4">
    <source>
        <dbReference type="ARBA" id="ARBA00022840"/>
    </source>
</evidence>
<proteinExistence type="predicted"/>
<keyword evidence="1" id="KW-0547">Nucleotide-binding</keyword>
<feature type="region of interest" description="Disordered" evidence="5">
    <location>
        <begin position="1248"/>
        <end position="1295"/>
    </location>
</feature>
<sequence length="1894" mass="212280">MDQTALLKWYKALSSRIVDLVGDFTGDELFIIEGDSLLLHCFSNEKLDFFPGFQVLHATYLVEKFMQKLQQRKCVFEIVFFAQNARLCIPAGVHSDLHDRYLLAREAMIQHLVSISLQSKHCLKVQRFDAFESDPFEAHLMSSGAYLFMCHDGAFAAQKEGGGDRDIASGEDDSDSAIGDSDNASGDDDASVDSGIANDDGEILSDWGSDSEETHSDDENAGHNWPGVDSQEGSRVELRLMIHWFVAHGYNIALINSLEFRDTKVMAMVIEGLVKPVKPLLPTSTIRKSSRLQKQKGSNRMMEPYPLDAALYKTESLLERAIREQPGLTQRQCLVVVTLSAMLSSAATSPDNTTTIGAESMLLHLAILQNTQLANRAIQAPKPLDLAFFNGFLKVARLVLSSTRWEETIKSHHLPCDLSDLIDGTMFFEIQRKLGRPSANCIASPATRVSFNALASLVGELCGVQLQCGLTGEVAGETGKITPLRGSMMEPPTLAGRESQNFMKVLPFKNAVFDNHLKPVHLEVDESIDPASDLTISKEFQEKNHWHNNRPLSEKGASAVTAQKLLQYQKRNQRYMTEMRQYATSLLGSAGMSQQEVVVVGSSGKSRQKPHSANVRTQPNPKPPSGPKKKGQPGAGKPTAREIAAAAIQQKAAEAEQRQRGKWMYKLQEFAKSTDPLVRFTNVSEYLSSLLKESRRILEPEILTYLLDTLVRVVFAERRDEQSGKSMLVVTHIWEILTRLMRLKQGISIHIAKYAEMVCQVLGLPTVQLHIQSEQPLSFEPFAMPKTTDVTIGMSAVEFQLSYGGPFMTRTINSLPDPRTPDFEPDLWQRDVLDQIDAKKSVFIVAPTSAGKTFISFYAMRQILKEDDDGILVYVAPTKALVNQIAAEVQARFSKSYPAKSTKSVWAIHTRDHRINNPMHCQILITVPHILQIMLLAPSNANGWTPRLRRIIFDEVHCIGQADDGVVWEQLLLMSPCPIIALSATVGNPQEFQSWLKHAQGTNGFDLKMIQHQHRYSDLRKYLFCPPRKFSFSGFSSPSGLSHLGLDEANDMKFIHPALSLVDRSRGIPDDFSLEPRDCLTLWKAMRDLQTDQFPIDASLDPSVVFSNTIIQKRDVIEWQKPLKQLLSDWMKDRNSPFEALLRHLSQLHTDSATEIKARRGKKEHDSSNTLLATHGSELLHEILPLVCSLHAQQALPALFFNYDRNHCEETCRQLLKQLQKAEAEWKAKSPMWKTKVDRWNEWKVSKGEAKRKSEKEAAKKKSTKKKERKEKNDDEKTSREDQIKESASLEGNPMELFDPEKPVERFSLADYKKVTSSEFSKYVEELKWRRVPKWLVDALERGIGVHHAGMNRKYRQVCEILFRKGFLRVVIATGTLALGINMPCKTVVFSGDSIFLTALNFRQASGRAGRRGFDMLGNVVFHHVPTPKIHRLISSRLPDLNGHFPITTSLVLRLFILLHGSNQGSSAVNIIKSILSSPRICLGGPEMKDTVLHYLRFSIEYLRRNHLLDKTGAPLNFAGCISHLYYTESASFAFHALLSSGYFHELCRDIDRKPKKTLRTLMLVMSHLFGRLPLRQSTLESYHAALKRASSVVVLPPLPKAAANILRAHNNQVLDIYTGYVSSFIDQHVQGRDCCLPFSGVKCGGDESAVELGLSPSNKTARITSPFFALSGHGDRWDTVSDLSEMVRSGVWLEESVIPYIDASPEGHSPLNAYLYDFFKHGNVQQLENANGVRRGDIWFLLNDFSLVLATLNTALNNFLKPQGSADTDMLDVVGGGDARGIEAENKVVDEETNAEDVGTTATRPDASRELATRPAPIKKGSRMSETVENWEDEMLDDLEELTVDEQSKSRGPKHPKDRLSPSLQPEQSLDLVCKAFKMLQNGFDGKFKGMWA</sequence>
<dbReference type="InterPro" id="IPR052431">
    <property type="entry name" value="SKI2_subfamily_helicases"/>
</dbReference>
<dbReference type="InterPro" id="IPR001650">
    <property type="entry name" value="Helicase_C-like"/>
</dbReference>
<dbReference type="CDD" id="cd18795">
    <property type="entry name" value="SF2_C_Ski2"/>
    <property type="match status" value="1"/>
</dbReference>
<gene>
    <name evidence="8" type="ORF">PENDEC_c011G01242</name>
</gene>
<feature type="region of interest" description="Disordered" evidence="5">
    <location>
        <begin position="1845"/>
        <end position="1867"/>
    </location>
</feature>
<feature type="region of interest" description="Disordered" evidence="5">
    <location>
        <begin position="161"/>
        <end position="230"/>
    </location>
</feature>
<evidence type="ECO:0000256" key="1">
    <source>
        <dbReference type="ARBA" id="ARBA00022741"/>
    </source>
</evidence>
<dbReference type="InterPro" id="IPR014001">
    <property type="entry name" value="Helicase_ATP-bd"/>
</dbReference>
<feature type="domain" description="Helicase C-terminal" evidence="7">
    <location>
        <begin position="1289"/>
        <end position="1453"/>
    </location>
</feature>
<dbReference type="Pfam" id="PF00271">
    <property type="entry name" value="Helicase_C"/>
    <property type="match status" value="1"/>
</dbReference>
<evidence type="ECO:0000256" key="3">
    <source>
        <dbReference type="ARBA" id="ARBA00022806"/>
    </source>
</evidence>